<sequence length="465" mass="51364">MGYIDPKLVEGAAALVESFTCAICFNLFEKPRTACSKGHTFCAECLTAARARAPDNCPTCREDSELNVPSKPLENMLDELRIRCCHGPDAATAEERGAKRQRTGAADAPEEVVPGDCCKWIGRVADYKGHLANDCQLAPHACPFYGCDFKGTRKELAQHYVDAAAEHASEACAKIESLEALLDETVDDVNAVNEHNNTLGERLLTLSNRTDGHDAGTPQLEQQASSLKFFQNCTVVDVDFALEAQALNAVYRGSGTRTIELASCSVWSGLDMQLSWLVRKCPEHGTKTHSLVLELVPLCPNDRELITCFGKLAPVDEEGKTVQYTLSSRSNPLQFKHTQLSNALPLGAFEHVFGQARFLHNTSRYYLKARLYFSSPFREGSLNGDPAFCTINVRTLCGQKWCEKVRPGDTVLALKQKICDSKNIPVAQQRLIIRGKQLKDEKRLYESKVFDGAIVHLVLRLGRGN</sequence>
<dbReference type="SUPFAM" id="SSF57850">
    <property type="entry name" value="RING/U-box"/>
    <property type="match status" value="1"/>
</dbReference>
<dbReference type="PANTHER" id="PTHR10315:SF71">
    <property type="entry name" value="RING-TYPE E3 UBIQUITIN TRANSFERASE"/>
    <property type="match status" value="1"/>
</dbReference>
<dbReference type="InterPro" id="IPR013083">
    <property type="entry name" value="Znf_RING/FYVE/PHD"/>
</dbReference>
<reference evidence="7" key="1">
    <citation type="submission" date="2021-11" db="EMBL/GenBank/DDBJ databases">
        <authorList>
            <consortium name="Genoscope - CEA"/>
            <person name="William W."/>
        </authorList>
    </citation>
    <scope>NUCLEOTIDE SEQUENCE</scope>
</reference>
<protein>
    <recommendedName>
        <fullName evidence="9">RING-type E3 ubiquitin transferase</fullName>
    </recommendedName>
</protein>
<dbReference type="CDD" id="cd17039">
    <property type="entry name" value="Ubl_ubiquitin_like"/>
    <property type="match status" value="1"/>
</dbReference>
<dbReference type="GO" id="GO:0005737">
    <property type="term" value="C:cytoplasm"/>
    <property type="evidence" value="ECO:0007669"/>
    <property type="project" value="TreeGrafter"/>
</dbReference>
<keyword evidence="1" id="KW-0479">Metal-binding</keyword>
<dbReference type="Pfam" id="PF13445">
    <property type="entry name" value="zf-RING_UBOX"/>
    <property type="match status" value="1"/>
</dbReference>
<dbReference type="PROSITE" id="PS50053">
    <property type="entry name" value="UBIQUITIN_2"/>
    <property type="match status" value="1"/>
</dbReference>
<dbReference type="GO" id="GO:0061630">
    <property type="term" value="F:ubiquitin protein ligase activity"/>
    <property type="evidence" value="ECO:0007669"/>
    <property type="project" value="TreeGrafter"/>
</dbReference>
<dbReference type="InterPro" id="IPR029071">
    <property type="entry name" value="Ubiquitin-like_domsf"/>
</dbReference>
<evidence type="ECO:0000313" key="8">
    <source>
        <dbReference type="Proteomes" id="UP000789595"/>
    </source>
</evidence>
<dbReference type="AlphaFoldDB" id="A0A8J2SEG5"/>
<evidence type="ECO:0000259" key="6">
    <source>
        <dbReference type="PROSITE" id="PS50089"/>
    </source>
</evidence>
<comment type="caution">
    <text evidence="7">The sequence shown here is derived from an EMBL/GenBank/DDBJ whole genome shotgun (WGS) entry which is preliminary data.</text>
</comment>
<dbReference type="SUPFAM" id="SSF49599">
    <property type="entry name" value="TRAF domain-like"/>
    <property type="match status" value="1"/>
</dbReference>
<evidence type="ECO:0008006" key="9">
    <source>
        <dbReference type="Google" id="ProtNLM"/>
    </source>
</evidence>
<gene>
    <name evidence="7" type="ORF">PECAL_1P26240</name>
</gene>
<dbReference type="InterPro" id="IPR027370">
    <property type="entry name" value="Znf-RING_euk"/>
</dbReference>
<evidence type="ECO:0000256" key="4">
    <source>
        <dbReference type="PROSITE-ProRule" id="PRU00175"/>
    </source>
</evidence>
<organism evidence="7 8">
    <name type="scientific">Pelagomonas calceolata</name>
    <dbReference type="NCBI Taxonomy" id="35677"/>
    <lineage>
        <taxon>Eukaryota</taxon>
        <taxon>Sar</taxon>
        <taxon>Stramenopiles</taxon>
        <taxon>Ochrophyta</taxon>
        <taxon>Pelagophyceae</taxon>
        <taxon>Pelagomonadales</taxon>
        <taxon>Pelagomonadaceae</taxon>
        <taxon>Pelagomonas</taxon>
    </lineage>
</organism>
<dbReference type="PANTHER" id="PTHR10315">
    <property type="entry name" value="E3 UBIQUITIN PROTEIN LIGASE SIAH"/>
    <property type="match status" value="1"/>
</dbReference>
<dbReference type="EMBL" id="CAKKNE010000001">
    <property type="protein sequence ID" value="CAH0366149.1"/>
    <property type="molecule type" value="Genomic_DNA"/>
</dbReference>
<feature type="domain" description="RING-type" evidence="6">
    <location>
        <begin position="21"/>
        <end position="61"/>
    </location>
</feature>
<evidence type="ECO:0000259" key="5">
    <source>
        <dbReference type="PROSITE" id="PS50053"/>
    </source>
</evidence>
<evidence type="ECO:0000256" key="2">
    <source>
        <dbReference type="ARBA" id="ARBA00022771"/>
    </source>
</evidence>
<dbReference type="SUPFAM" id="SSF54236">
    <property type="entry name" value="Ubiquitin-like"/>
    <property type="match status" value="1"/>
</dbReference>
<dbReference type="InterPro" id="IPR052088">
    <property type="entry name" value="E3_ubiquitin-ligase_SINA"/>
</dbReference>
<keyword evidence="3" id="KW-0862">Zinc</keyword>
<dbReference type="PROSITE" id="PS00299">
    <property type="entry name" value="UBIQUITIN_1"/>
    <property type="match status" value="1"/>
</dbReference>
<dbReference type="InterPro" id="IPR019954">
    <property type="entry name" value="Ubiquitin_CS"/>
</dbReference>
<dbReference type="Gene3D" id="3.10.20.90">
    <property type="entry name" value="Phosphatidylinositol 3-kinase Catalytic Subunit, Chain A, domain 1"/>
    <property type="match status" value="1"/>
</dbReference>
<keyword evidence="8" id="KW-1185">Reference proteome</keyword>
<dbReference type="OrthoDB" id="267397at2759"/>
<dbReference type="InterPro" id="IPR001841">
    <property type="entry name" value="Znf_RING"/>
</dbReference>
<evidence type="ECO:0000313" key="7">
    <source>
        <dbReference type="EMBL" id="CAH0366149.1"/>
    </source>
</evidence>
<dbReference type="Pfam" id="PF00240">
    <property type="entry name" value="ubiquitin"/>
    <property type="match status" value="1"/>
</dbReference>
<dbReference type="GO" id="GO:0008270">
    <property type="term" value="F:zinc ion binding"/>
    <property type="evidence" value="ECO:0007669"/>
    <property type="project" value="UniProtKB-KW"/>
</dbReference>
<evidence type="ECO:0000256" key="3">
    <source>
        <dbReference type="ARBA" id="ARBA00022833"/>
    </source>
</evidence>
<dbReference type="PROSITE" id="PS50089">
    <property type="entry name" value="ZF_RING_2"/>
    <property type="match status" value="1"/>
</dbReference>
<evidence type="ECO:0000256" key="1">
    <source>
        <dbReference type="ARBA" id="ARBA00022723"/>
    </source>
</evidence>
<dbReference type="Gene3D" id="3.30.40.10">
    <property type="entry name" value="Zinc/RING finger domain, C3HC4 (zinc finger)"/>
    <property type="match status" value="2"/>
</dbReference>
<accession>A0A8J2SEG5</accession>
<name>A0A8J2SEG5_9STRA</name>
<dbReference type="SMART" id="SM00213">
    <property type="entry name" value="UBQ"/>
    <property type="match status" value="1"/>
</dbReference>
<dbReference type="PRINTS" id="PR00348">
    <property type="entry name" value="UBIQUITIN"/>
</dbReference>
<feature type="domain" description="Ubiquitin-like" evidence="5">
    <location>
        <begin position="389"/>
        <end position="464"/>
    </location>
</feature>
<keyword evidence="2 4" id="KW-0863">Zinc-finger</keyword>
<dbReference type="Proteomes" id="UP000789595">
    <property type="component" value="Unassembled WGS sequence"/>
</dbReference>
<dbReference type="InterPro" id="IPR000626">
    <property type="entry name" value="Ubiquitin-like_dom"/>
</dbReference>
<dbReference type="InterPro" id="IPR019956">
    <property type="entry name" value="Ubiquitin_dom"/>
</dbReference>
<proteinExistence type="predicted"/>